<reference evidence="3 4" key="1">
    <citation type="submission" date="2013-08" db="EMBL/GenBank/DDBJ databases">
        <authorList>
            <person name="Weinstock G."/>
            <person name="Sodergren E."/>
            <person name="Wylie T."/>
            <person name="Fulton L."/>
            <person name="Fulton R."/>
            <person name="Fronick C."/>
            <person name="O'Laughlin M."/>
            <person name="Godfrey J."/>
            <person name="Miner T."/>
            <person name="Herter B."/>
            <person name="Appelbaum E."/>
            <person name="Cordes M."/>
            <person name="Lek S."/>
            <person name="Wollam A."/>
            <person name="Pepin K.H."/>
            <person name="Palsikar V.B."/>
            <person name="Mitreva M."/>
            <person name="Wilson R.K."/>
        </authorList>
    </citation>
    <scope>NUCLEOTIDE SEQUENCE [LARGE SCALE GENOMIC DNA]</scope>
    <source>
        <strain evidence="3 4">ATCC 15930</strain>
    </source>
</reference>
<dbReference type="HOGENOM" id="CLU_043399_3_1_10"/>
<protein>
    <submittedName>
        <fullName evidence="3">Glycosyltransferase, family 11</fullName>
    </submittedName>
</protein>
<dbReference type="InterPro" id="IPR002516">
    <property type="entry name" value="Glyco_trans_11"/>
</dbReference>
<evidence type="ECO:0000256" key="1">
    <source>
        <dbReference type="ARBA" id="ARBA00022676"/>
    </source>
</evidence>
<keyword evidence="4" id="KW-1185">Reference proteome</keyword>
<dbReference type="RefSeq" id="WP_018966835.1">
    <property type="nucleotide sequence ID" value="NZ_KB899212.1"/>
</dbReference>
<gene>
    <name evidence="3" type="ORF">HMPREF1991_02613</name>
</gene>
<keyword evidence="2 3" id="KW-0808">Transferase</keyword>
<dbReference type="Pfam" id="PF01531">
    <property type="entry name" value="Glyco_transf_11"/>
    <property type="match status" value="1"/>
</dbReference>
<keyword evidence="1" id="KW-0328">Glycosyltransferase</keyword>
<name>A0A069QH06_HOYLO</name>
<dbReference type="Gene3D" id="3.40.50.11350">
    <property type="match status" value="1"/>
</dbReference>
<evidence type="ECO:0000313" key="4">
    <source>
        <dbReference type="Proteomes" id="UP000027442"/>
    </source>
</evidence>
<dbReference type="PATRIC" id="fig|1122985.7.peg.2706"/>
<accession>A0A069QH06</accession>
<dbReference type="CDD" id="cd11301">
    <property type="entry name" value="Fut1_Fut2_like"/>
    <property type="match status" value="1"/>
</dbReference>
<evidence type="ECO:0000256" key="2">
    <source>
        <dbReference type="ARBA" id="ARBA00022679"/>
    </source>
</evidence>
<dbReference type="GO" id="GO:0008107">
    <property type="term" value="F:galactoside 2-alpha-L-fucosyltransferase activity"/>
    <property type="evidence" value="ECO:0007669"/>
    <property type="project" value="InterPro"/>
</dbReference>
<dbReference type="GO" id="GO:0005975">
    <property type="term" value="P:carbohydrate metabolic process"/>
    <property type="evidence" value="ECO:0007669"/>
    <property type="project" value="InterPro"/>
</dbReference>
<dbReference type="PANTHER" id="PTHR11927:SF9">
    <property type="entry name" value="L-FUCOSYLTRANSFERASE"/>
    <property type="match status" value="1"/>
</dbReference>
<proteinExistence type="predicted"/>
<dbReference type="AlphaFoldDB" id="A0A069QH06"/>
<organism evidence="3 4">
    <name type="scientific">Hoylesella loescheii DSM 19665 = JCM 12249 = ATCC 15930</name>
    <dbReference type="NCBI Taxonomy" id="1122985"/>
    <lineage>
        <taxon>Bacteria</taxon>
        <taxon>Pseudomonadati</taxon>
        <taxon>Bacteroidota</taxon>
        <taxon>Bacteroidia</taxon>
        <taxon>Bacteroidales</taxon>
        <taxon>Prevotellaceae</taxon>
        <taxon>Hoylesella</taxon>
    </lineage>
</organism>
<dbReference type="GO" id="GO:0016020">
    <property type="term" value="C:membrane"/>
    <property type="evidence" value="ECO:0007669"/>
    <property type="project" value="InterPro"/>
</dbReference>
<sequence>MKIVCIKGGLGNQLFEYCRYHGLLRQHSNHGVYLHYDRRRTKQHGGVWLDKAFLITLPTEPWRVKLMVMALKMLRKLHLFKRLYREDDPRAVLIDDYSQHKQFIANAAVILNFRPYAQLDYVDEITSEPFAVSVHVRRGDYLLPVNKANFGVCSVHYYLSAAVTVRERHPDARFFVFSDDIEWAKMNLNLPNCVFVEHAQPQPDHADLYLMSLCKGHIIANSTFSFWGAYLSRGSSAIAIYPKQWFAEPTWNAPDIFPRHWIAL</sequence>
<comment type="caution">
    <text evidence="3">The sequence shown here is derived from an EMBL/GenBank/DDBJ whole genome shotgun (WGS) entry which is preliminary data.</text>
</comment>
<evidence type="ECO:0000313" key="3">
    <source>
        <dbReference type="EMBL" id="KDR51319.1"/>
    </source>
</evidence>
<dbReference type="Proteomes" id="UP000027442">
    <property type="component" value="Unassembled WGS sequence"/>
</dbReference>
<dbReference type="PANTHER" id="PTHR11927">
    <property type="entry name" value="GALACTOSIDE 2-L-FUCOSYLTRANSFERASE"/>
    <property type="match status" value="1"/>
</dbReference>
<dbReference type="EMBL" id="JNGW01000114">
    <property type="protein sequence ID" value="KDR51319.1"/>
    <property type="molecule type" value="Genomic_DNA"/>
</dbReference>